<keyword evidence="4" id="KW-1185">Reference proteome</keyword>
<evidence type="ECO:0000313" key="3">
    <source>
        <dbReference type="EMBL" id="ACI22104.1"/>
    </source>
</evidence>
<dbReference type="GO" id="GO:0065003">
    <property type="term" value="P:protein-containing complex assembly"/>
    <property type="evidence" value="ECO:0007669"/>
    <property type="project" value="InterPro"/>
</dbReference>
<feature type="domain" description="Nitrogenase/oxidoreductase component 1" evidence="2">
    <location>
        <begin position="451"/>
        <end position="845"/>
    </location>
</feature>
<dbReference type="EnsemblBacteria" id="ACI22104">
    <property type="protein sequence ID" value="ACI22104"/>
    <property type="gene ID" value="THEYE_A1714"/>
</dbReference>
<dbReference type="InterPro" id="IPR005975">
    <property type="entry name" value="Nase_Mo-Fe_CF"/>
</dbReference>
<dbReference type="Gene3D" id="3.40.50.12380">
    <property type="entry name" value="Nitrogenase MoFe cofactor biosynthesis protein NifE, C-terminal"/>
    <property type="match status" value="1"/>
</dbReference>
<sequence>MYLETIEKKSEEKQRKHKVCRSRGGESCAFDGAMIVLQPIADAVHLVHGPISCSANSWEGRGTLSDRGSFHKRGFTTDLRELDLIVGSEQRLLKVIEEIIEETNPQAVFVYSTCVTGLLGEDLERICRDAEKKFGVDIIPVNAPGFIGPKNLGNRIAGEVLLDYVIGREEPSFTTDRDINIIGEYNIAGDQYLIEPLLEEAGFRILSRITGNSTYREIKWAHRAKLNVIVCSRALVNIGIEMEKKYGIPYVEVSFFGKTETTQALRKIASFLDKEGTLTEKVERLIQREEEKLEEGLKRYGNLIGKRAVLYTGGVKSWSMVSALKDIGIEVVGVGTKKSTYDDEEKIKELVSEDCLLFEDTSPANILKIMKDKKAEILVAGGRNLYLGVKEGIPFVDVNQERHRAYAGYRGLLNLAEDISRAIEFYSKDKSNRRPLSIKLKKGFIDPLKNSPFVGAAMALQGIDRTVPLLHTAQGCNFIGKVLLIKHFREPIVMNTTKLFTEEVVMGGEEKLKSNILNFKNKGAQLVAVITGALSHMKGEDIEAVITPLRDETFKVPHIPIPDYEGSLEYGYAKAVEGILSLIPECACRKKRGQINVVTGGHLTPADFSELREIVELFGLKPLILPDLSQLDGSRGFSGITKGGITLSEIEDMASSEFTVVIGRSLKGAGEILKEKFGIEYKVFDSLMGVNSNDEFFEFLSFLSGREVPEKIKRQRRILIDGMRDAQFYVAGRKAAVATEPDLALGLSEILNEAGLDLELVVLPIGGEILEKIQSKEVLIGSLYDLEGDFELLLSNSHAEEKARKLEVVLLEIGFPVYKSLGLTHKVTIGYRGSLNLINEMANLLLRKEVH</sequence>
<dbReference type="EMBL" id="CP001147">
    <property type="protein sequence ID" value="ACI22104.1"/>
    <property type="molecule type" value="Genomic_DNA"/>
</dbReference>
<protein>
    <submittedName>
        <fullName evidence="3">NifEN2</fullName>
    </submittedName>
</protein>
<dbReference type="SUPFAM" id="SSF53807">
    <property type="entry name" value="Helical backbone' metal receptor"/>
    <property type="match status" value="2"/>
</dbReference>
<dbReference type="PATRIC" id="fig|289376.4.peg.1669"/>
<proteinExistence type="inferred from homology"/>
<evidence type="ECO:0000256" key="1">
    <source>
        <dbReference type="ARBA" id="ARBA00011002"/>
    </source>
</evidence>
<dbReference type="HOGENOM" id="CLU_013317_0_0_0"/>
<dbReference type="Pfam" id="PF00148">
    <property type="entry name" value="Oxidored_nitro"/>
    <property type="match status" value="2"/>
</dbReference>
<dbReference type="PANTHER" id="PTHR42956">
    <property type="entry name" value="NITROGENASE IRON-MOLYBDENUM COFACTOR BIOSYNTHESIS PROTEIN NIFE"/>
    <property type="match status" value="1"/>
</dbReference>
<dbReference type="RefSeq" id="WP_012546796.1">
    <property type="nucleotide sequence ID" value="NC_011296.1"/>
</dbReference>
<dbReference type="NCBIfam" id="TIGR01283">
    <property type="entry name" value="nifE"/>
    <property type="match status" value="1"/>
</dbReference>
<feature type="domain" description="Nitrogenase/oxidoreductase component 1" evidence="2">
    <location>
        <begin position="28"/>
        <end position="423"/>
    </location>
</feature>
<dbReference type="KEGG" id="tye:THEYE_A1714"/>
<dbReference type="STRING" id="289376.THEYE_A1714"/>
<evidence type="ECO:0000313" key="4">
    <source>
        <dbReference type="Proteomes" id="UP000000718"/>
    </source>
</evidence>
<dbReference type="Proteomes" id="UP000000718">
    <property type="component" value="Chromosome"/>
</dbReference>
<dbReference type="InterPro" id="IPR005973">
    <property type="entry name" value="NifE"/>
</dbReference>
<accession>B5YH15</accession>
<organism evidence="3 4">
    <name type="scientific">Thermodesulfovibrio yellowstonii (strain ATCC 51303 / DSM 11347 / YP87)</name>
    <dbReference type="NCBI Taxonomy" id="289376"/>
    <lineage>
        <taxon>Bacteria</taxon>
        <taxon>Pseudomonadati</taxon>
        <taxon>Nitrospirota</taxon>
        <taxon>Thermodesulfovibrionia</taxon>
        <taxon>Thermodesulfovibrionales</taxon>
        <taxon>Thermodesulfovibrionaceae</taxon>
        <taxon>Thermodesulfovibrio</taxon>
    </lineage>
</organism>
<dbReference type="AlphaFoldDB" id="B5YH15"/>
<dbReference type="GO" id="GO:0009399">
    <property type="term" value="P:nitrogen fixation"/>
    <property type="evidence" value="ECO:0007669"/>
    <property type="project" value="InterPro"/>
</dbReference>
<dbReference type="Gene3D" id="3.40.50.1980">
    <property type="entry name" value="Nitrogenase molybdenum iron protein domain"/>
    <property type="match status" value="4"/>
</dbReference>
<dbReference type="InterPro" id="IPR000510">
    <property type="entry name" value="Nase/OxRdtase_comp1"/>
</dbReference>
<dbReference type="NCBIfam" id="TIGR01285">
    <property type="entry name" value="nifN"/>
    <property type="match status" value="1"/>
</dbReference>
<comment type="similarity">
    <text evidence="1">Belongs to the NifD/NifK/NifE/NifN family.</text>
</comment>
<dbReference type="OrthoDB" id="9767044at2"/>
<dbReference type="InterPro" id="IPR049939">
    <property type="entry name" value="NifE-like"/>
</dbReference>
<reference evidence="4" key="1">
    <citation type="submission" date="2008-08" db="EMBL/GenBank/DDBJ databases">
        <title>The complete genome sequence of Thermodesulfovibrio yellowstonii strain ATCC 51303 / DSM 11347 / YP87.</title>
        <authorList>
            <person name="Dodson R.J."/>
            <person name="Durkin A.S."/>
            <person name="Wu M."/>
            <person name="Eisen J."/>
            <person name="Sutton G."/>
        </authorList>
    </citation>
    <scope>NUCLEOTIDE SEQUENCE [LARGE SCALE GENOMIC DNA]</scope>
    <source>
        <strain evidence="4">ATCC 51303 / DSM 11347 / YP87</strain>
    </source>
</reference>
<dbReference type="InParanoid" id="B5YH15"/>
<evidence type="ECO:0000259" key="2">
    <source>
        <dbReference type="Pfam" id="PF00148"/>
    </source>
</evidence>
<dbReference type="GO" id="GO:0016491">
    <property type="term" value="F:oxidoreductase activity"/>
    <property type="evidence" value="ECO:0007669"/>
    <property type="project" value="InterPro"/>
</dbReference>
<gene>
    <name evidence="3" type="ordered locus">THEYE_A1714</name>
</gene>
<reference evidence="3 4" key="2">
    <citation type="journal article" date="2015" name="Genome Announc.">
        <title>Genome Sequence of the Sulfate-Reducing Thermophilic Bacterium Thermodesulfovibrio yellowstonii Strain DSM 11347T (Phylum Nitrospirae).</title>
        <authorList>
            <person name="Bhatnagar S."/>
            <person name="Badger J.H."/>
            <person name="Madupu R."/>
            <person name="Khouri H.M."/>
            <person name="O'Connor E.M."/>
            <person name="Robb F.T."/>
            <person name="Ward N.L."/>
            <person name="Eisen J.A."/>
        </authorList>
    </citation>
    <scope>NUCLEOTIDE SEQUENCE [LARGE SCALE GENOMIC DNA]</scope>
    <source>
        <strain evidence="4">ATCC 51303 / DSM 11347 / YP87</strain>
    </source>
</reference>
<dbReference type="PANTHER" id="PTHR42956:SF1">
    <property type="entry name" value="NITROGENASE IRON-MOLYBDENUM COFACTOR BIOSYNTHESIS PROTEIN NIFE"/>
    <property type="match status" value="1"/>
</dbReference>
<dbReference type="Gene3D" id="6.10.250.1090">
    <property type="match status" value="1"/>
</dbReference>
<dbReference type="eggNOG" id="COG2710">
    <property type="taxonomic scope" value="Bacteria"/>
</dbReference>
<name>B5YH15_THEYD</name>
<dbReference type="UniPathway" id="UPA00782"/>